<feature type="compositionally biased region" description="Basic and acidic residues" evidence="1">
    <location>
        <begin position="101"/>
        <end position="112"/>
    </location>
</feature>
<evidence type="ECO:0000256" key="1">
    <source>
        <dbReference type="SAM" id="MobiDB-lite"/>
    </source>
</evidence>
<name>A0AAD7JT88_9AGAR</name>
<dbReference type="AlphaFoldDB" id="A0AAD7JT88"/>
<keyword evidence="2" id="KW-0472">Membrane</keyword>
<reference evidence="3" key="1">
    <citation type="submission" date="2023-03" db="EMBL/GenBank/DDBJ databases">
        <title>Massive genome expansion in bonnet fungi (Mycena s.s.) driven by repeated elements and novel gene families across ecological guilds.</title>
        <authorList>
            <consortium name="Lawrence Berkeley National Laboratory"/>
            <person name="Harder C.B."/>
            <person name="Miyauchi S."/>
            <person name="Viragh M."/>
            <person name="Kuo A."/>
            <person name="Thoen E."/>
            <person name="Andreopoulos B."/>
            <person name="Lu D."/>
            <person name="Skrede I."/>
            <person name="Drula E."/>
            <person name="Henrissat B."/>
            <person name="Morin E."/>
            <person name="Kohler A."/>
            <person name="Barry K."/>
            <person name="LaButti K."/>
            <person name="Morin E."/>
            <person name="Salamov A."/>
            <person name="Lipzen A."/>
            <person name="Mereny Z."/>
            <person name="Hegedus B."/>
            <person name="Baldrian P."/>
            <person name="Stursova M."/>
            <person name="Weitz H."/>
            <person name="Taylor A."/>
            <person name="Grigoriev I.V."/>
            <person name="Nagy L.G."/>
            <person name="Martin F."/>
            <person name="Kauserud H."/>
        </authorList>
    </citation>
    <scope>NUCLEOTIDE SEQUENCE</scope>
    <source>
        <strain evidence="3">CBHHK182m</strain>
    </source>
</reference>
<feature type="transmembrane region" description="Helical" evidence="2">
    <location>
        <begin position="253"/>
        <end position="276"/>
    </location>
</feature>
<dbReference type="Proteomes" id="UP001215598">
    <property type="component" value="Unassembled WGS sequence"/>
</dbReference>
<keyword evidence="4" id="KW-1185">Reference proteome</keyword>
<feature type="transmembrane region" description="Helical" evidence="2">
    <location>
        <begin position="288"/>
        <end position="307"/>
    </location>
</feature>
<feature type="transmembrane region" description="Helical" evidence="2">
    <location>
        <begin position="16"/>
        <end position="35"/>
    </location>
</feature>
<comment type="caution">
    <text evidence="3">The sequence shown here is derived from an EMBL/GenBank/DDBJ whole genome shotgun (WGS) entry which is preliminary data.</text>
</comment>
<organism evidence="3 4">
    <name type="scientific">Mycena metata</name>
    <dbReference type="NCBI Taxonomy" id="1033252"/>
    <lineage>
        <taxon>Eukaryota</taxon>
        <taxon>Fungi</taxon>
        <taxon>Dikarya</taxon>
        <taxon>Basidiomycota</taxon>
        <taxon>Agaricomycotina</taxon>
        <taxon>Agaricomycetes</taxon>
        <taxon>Agaricomycetidae</taxon>
        <taxon>Agaricales</taxon>
        <taxon>Marasmiineae</taxon>
        <taxon>Mycenaceae</taxon>
        <taxon>Mycena</taxon>
    </lineage>
</organism>
<sequence>MFSLASSLNIPLSKGGFHPLVALVGAGIKVAFLVAPKAPFSIPTSSGPSPTRMIYLEPSKTSFRVDPSNASTCLAFIAASIIAVTTLVLGVLYTKGLLGRSNDHERDAKHSDGGSGGRGGGGGGGGSNGGGSGDEVPGGSGDPPGANPTYGNGNNSNVDSDGHHGVDTGEEPPPPPPPGHGVDLRMPRSWILILLVILLALLLLFLVFHWRRTIKDLVWWKTVQPAQGFWFTLAEILQGGRFGDAIIDLAERWIAIFHAVAFFMAQYTIGAVFLATTRDLWTRYLHQIHGLALVVVIYGTWSFLWFYESLLFFLPIRLWRLSIHRPILGLGITSVLCLAVGAYTWHCGGAFFPEVLAWCRLPLLPFVFRETFIYGFGFIYFSIHGLIVIIGLPSAAFLYRSAPSAFFSLLRAVV</sequence>
<keyword evidence="2" id="KW-1133">Transmembrane helix</keyword>
<keyword evidence="2" id="KW-0812">Transmembrane</keyword>
<feature type="transmembrane region" description="Helical" evidence="2">
    <location>
        <begin position="327"/>
        <end position="352"/>
    </location>
</feature>
<evidence type="ECO:0000313" key="3">
    <source>
        <dbReference type="EMBL" id="KAJ7771553.1"/>
    </source>
</evidence>
<feature type="transmembrane region" description="Helical" evidence="2">
    <location>
        <begin position="372"/>
        <end position="399"/>
    </location>
</feature>
<dbReference type="EMBL" id="JARKIB010000015">
    <property type="protein sequence ID" value="KAJ7771553.1"/>
    <property type="molecule type" value="Genomic_DNA"/>
</dbReference>
<accession>A0AAD7JT88</accession>
<evidence type="ECO:0000256" key="2">
    <source>
        <dbReference type="SAM" id="Phobius"/>
    </source>
</evidence>
<proteinExistence type="predicted"/>
<feature type="region of interest" description="Disordered" evidence="1">
    <location>
        <begin position="101"/>
        <end position="181"/>
    </location>
</feature>
<protein>
    <submittedName>
        <fullName evidence="3">Uncharacterized protein</fullName>
    </submittedName>
</protein>
<gene>
    <name evidence="3" type="ORF">B0H16DRAFT_187956</name>
</gene>
<feature type="transmembrane region" description="Helical" evidence="2">
    <location>
        <begin position="190"/>
        <end position="210"/>
    </location>
</feature>
<feature type="transmembrane region" description="Helical" evidence="2">
    <location>
        <begin position="73"/>
        <end position="93"/>
    </location>
</feature>
<evidence type="ECO:0000313" key="4">
    <source>
        <dbReference type="Proteomes" id="UP001215598"/>
    </source>
</evidence>
<feature type="compositionally biased region" description="Gly residues" evidence="1">
    <location>
        <begin position="113"/>
        <end position="142"/>
    </location>
</feature>